<dbReference type="KEGG" id="ddb:E7747_00875"/>
<evidence type="ECO:0000256" key="5">
    <source>
        <dbReference type="ARBA" id="ARBA00022840"/>
    </source>
</evidence>
<evidence type="ECO:0000259" key="7">
    <source>
        <dbReference type="Pfam" id="PF00370"/>
    </source>
</evidence>
<protein>
    <submittedName>
        <fullName evidence="9">Rhamnulokinase</fullName>
    </submittedName>
</protein>
<dbReference type="InterPro" id="IPR050406">
    <property type="entry name" value="FGGY_Carb_Kinase"/>
</dbReference>
<keyword evidence="10" id="KW-1185">Reference proteome</keyword>
<feature type="domain" description="Carbohydrate kinase FGGY N-terminal" evidence="7">
    <location>
        <begin position="8"/>
        <end position="254"/>
    </location>
</feature>
<dbReference type="Pfam" id="PF00370">
    <property type="entry name" value="FGGY_N"/>
    <property type="match status" value="1"/>
</dbReference>
<dbReference type="Pfam" id="PF02782">
    <property type="entry name" value="FGGY_C"/>
    <property type="match status" value="1"/>
</dbReference>
<dbReference type="Gene3D" id="3.30.420.40">
    <property type="match status" value="2"/>
</dbReference>
<keyword evidence="5" id="KW-0067">ATP-binding</keyword>
<keyword evidence="4 9" id="KW-0418">Kinase</keyword>
<dbReference type="RefSeq" id="WP_136413492.1">
    <property type="nucleotide sequence ID" value="NZ_CP039396.1"/>
</dbReference>
<comment type="similarity">
    <text evidence="1">Belongs to the FGGY kinase family.</text>
</comment>
<evidence type="ECO:0000256" key="1">
    <source>
        <dbReference type="ARBA" id="ARBA00009156"/>
    </source>
</evidence>
<dbReference type="InterPro" id="IPR018485">
    <property type="entry name" value="FGGY_C"/>
</dbReference>
<evidence type="ECO:0000313" key="10">
    <source>
        <dbReference type="Proteomes" id="UP000297149"/>
    </source>
</evidence>
<dbReference type="GO" id="GO:0019301">
    <property type="term" value="P:rhamnose catabolic process"/>
    <property type="evidence" value="ECO:0007669"/>
    <property type="project" value="InterPro"/>
</dbReference>
<dbReference type="GO" id="GO:0005524">
    <property type="term" value="F:ATP binding"/>
    <property type="evidence" value="ECO:0007669"/>
    <property type="project" value="UniProtKB-KW"/>
</dbReference>
<dbReference type="PANTHER" id="PTHR43095">
    <property type="entry name" value="SUGAR KINASE"/>
    <property type="match status" value="1"/>
</dbReference>
<dbReference type="Proteomes" id="UP000297149">
    <property type="component" value="Chromosome"/>
</dbReference>
<dbReference type="AlphaFoldDB" id="A0A4P7VZI8"/>
<evidence type="ECO:0000256" key="4">
    <source>
        <dbReference type="ARBA" id="ARBA00022777"/>
    </source>
</evidence>
<dbReference type="CDD" id="cd07771">
    <property type="entry name" value="ASKHA_NBD_FGGY_RhaB-like"/>
    <property type="match status" value="1"/>
</dbReference>
<evidence type="ECO:0000256" key="6">
    <source>
        <dbReference type="ARBA" id="ARBA00023308"/>
    </source>
</evidence>
<evidence type="ECO:0000259" key="8">
    <source>
        <dbReference type="Pfam" id="PF02782"/>
    </source>
</evidence>
<evidence type="ECO:0000256" key="3">
    <source>
        <dbReference type="ARBA" id="ARBA00022741"/>
    </source>
</evidence>
<keyword evidence="6" id="KW-0684">Rhamnose metabolism</keyword>
<name>A0A4P7VZI8_9BACT</name>
<sequence>MKADEKNYYIAVDLGATSGRVILASFDGEKVETEEIHRFKHPMLPIGGHIFWNLPGLYNEVLTGLRNASVKLGEIGAEARSIGIDTWGCDVAYFHADGTIAGLPYCYRDPHTTGAVDKFCEEMPREKVYEKTGIQFMDFNTLFQLHTLSKKNGNALKIADKILFMPDALSYMLTGNAVTERTVASTSQILNPTTGELDAELLEKAGLTPDRFGKLVNPGYVIGTLTPGVQQATGLGAVPVVAVAGHDTASAVIGVPAKDEKFAYLSCGTWSLLGVESPKPIINDKAFGYNFTNEGGIDGSIRFLKNICGLWLLERSRTELKDAPENIADLCALYTTTDIESTINPDDPAFANPKSMTETIKEYCKRTGQQVPETAAEFMRVIFRSLALRYKEVLGWLRELSPNEINTLHVIGGGCQNAHLMQLTADAIGLPVVAGPSESTALGNVLVQLRADNRVKDIADMRRVAVNSTETKTYLPK</sequence>
<feature type="domain" description="Carbohydrate kinase FGGY C-terminal" evidence="8">
    <location>
        <begin position="263"/>
        <end position="451"/>
    </location>
</feature>
<accession>A0A4P7VZI8</accession>
<dbReference type="InterPro" id="IPR013449">
    <property type="entry name" value="Rhamnulokinase"/>
</dbReference>
<dbReference type="InterPro" id="IPR043129">
    <property type="entry name" value="ATPase_NBD"/>
</dbReference>
<reference evidence="10" key="1">
    <citation type="submission" date="2019-02" db="EMBL/GenBank/DDBJ databases">
        <title>Isolation and identification of novel species under the genus Muribaculum.</title>
        <authorList>
            <person name="Miyake S."/>
            <person name="Ding Y."/>
            <person name="Low A."/>
            <person name="Soh M."/>
            <person name="Seedorf H."/>
        </authorList>
    </citation>
    <scope>NUCLEOTIDE SEQUENCE [LARGE SCALE GENOMIC DNA]</scope>
    <source>
        <strain evidence="10">H5</strain>
    </source>
</reference>
<evidence type="ECO:0000313" key="9">
    <source>
        <dbReference type="EMBL" id="QCD40979.1"/>
    </source>
</evidence>
<organism evidence="9 10">
    <name type="scientific">Duncaniella dubosii</name>
    <dbReference type="NCBI Taxonomy" id="2518971"/>
    <lineage>
        <taxon>Bacteria</taxon>
        <taxon>Pseudomonadati</taxon>
        <taxon>Bacteroidota</taxon>
        <taxon>Bacteroidia</taxon>
        <taxon>Bacteroidales</taxon>
        <taxon>Muribaculaceae</taxon>
        <taxon>Duncaniella</taxon>
    </lineage>
</organism>
<dbReference type="GO" id="GO:0008993">
    <property type="term" value="F:rhamnulokinase activity"/>
    <property type="evidence" value="ECO:0007669"/>
    <property type="project" value="InterPro"/>
</dbReference>
<dbReference type="InterPro" id="IPR018484">
    <property type="entry name" value="FGGY_N"/>
</dbReference>
<dbReference type="SUPFAM" id="SSF53067">
    <property type="entry name" value="Actin-like ATPase domain"/>
    <property type="match status" value="2"/>
</dbReference>
<gene>
    <name evidence="9" type="ORF">E7747_00875</name>
</gene>
<dbReference type="EMBL" id="CP039396">
    <property type="protein sequence ID" value="QCD40979.1"/>
    <property type="molecule type" value="Genomic_DNA"/>
</dbReference>
<keyword evidence="3" id="KW-0547">Nucleotide-binding</keyword>
<evidence type="ECO:0000256" key="2">
    <source>
        <dbReference type="ARBA" id="ARBA00022679"/>
    </source>
</evidence>
<keyword evidence="2" id="KW-0808">Transferase</keyword>
<proteinExistence type="inferred from homology"/>